<evidence type="ECO:0000256" key="12">
    <source>
        <dbReference type="PIRNR" id="PIRNR036893"/>
    </source>
</evidence>
<evidence type="ECO:0000256" key="5">
    <source>
        <dbReference type="ARBA" id="ARBA00023121"/>
    </source>
</evidence>
<protein>
    <recommendedName>
        <fullName evidence="11 12">Outer membrane lipoprotein Blc</fullName>
    </recommendedName>
</protein>
<keyword evidence="4 12" id="KW-0732">Signal</keyword>
<proteinExistence type="inferred from homology"/>
<evidence type="ECO:0000256" key="9">
    <source>
        <dbReference type="ARBA" id="ARBA00023288"/>
    </source>
</evidence>
<sequence length="179" mass="20290">MKRMCWISTSIVTLLMLVGCSVSAPKGILPVSQFELQDYLGKWYEIARLDHSFERGLSNVTAEYSMRDDGGVKVVNRGYSEEEQAWQEAEGKAYFVEDPNTGHLKVSFFGPFYGAYVIFNLDQDYEYSLIAGPDHSYFWLLSRTPTISKDKQAELIAKAEAAGFDTDKLIFVDQGMHQD</sequence>
<dbReference type="InterPro" id="IPR002446">
    <property type="entry name" value="Lipocalin_bac"/>
</dbReference>
<name>A0A0K6IGR7_9GAMM</name>
<dbReference type="PANTHER" id="PTHR10612:SF34">
    <property type="entry name" value="APOLIPOPROTEIN D"/>
    <property type="match status" value="1"/>
</dbReference>
<evidence type="ECO:0000313" key="14">
    <source>
        <dbReference type="EMBL" id="CUB02283.1"/>
    </source>
</evidence>
<dbReference type="FunFam" id="2.40.128.20:FF:000002">
    <property type="entry name" value="Outer membrane lipoprotein Blc"/>
    <property type="match status" value="1"/>
</dbReference>
<dbReference type="PROSITE" id="PS00213">
    <property type="entry name" value="LIPOCALIN"/>
    <property type="match status" value="1"/>
</dbReference>
<evidence type="ECO:0000313" key="15">
    <source>
        <dbReference type="Proteomes" id="UP000182769"/>
    </source>
</evidence>
<dbReference type="EMBL" id="CYHG01000001">
    <property type="protein sequence ID" value="CUB02283.1"/>
    <property type="molecule type" value="Genomic_DNA"/>
</dbReference>
<dbReference type="InterPro" id="IPR022272">
    <property type="entry name" value="Lipocalin_CS"/>
</dbReference>
<evidence type="ECO:0000256" key="10">
    <source>
        <dbReference type="ARBA" id="ARBA00057024"/>
    </source>
</evidence>
<feature type="signal peptide" evidence="12">
    <location>
        <begin position="1"/>
        <end position="24"/>
    </location>
</feature>
<keyword evidence="7" id="KW-0564">Palmitate</keyword>
<dbReference type="InterPro" id="IPR022271">
    <property type="entry name" value="Lipocalin_ApoD"/>
</dbReference>
<dbReference type="Proteomes" id="UP000182769">
    <property type="component" value="Unassembled WGS sequence"/>
</dbReference>
<keyword evidence="15" id="KW-1185">Reference proteome</keyword>
<feature type="chain" id="PRO_5013436277" description="Outer membrane lipoprotein Blc" evidence="12">
    <location>
        <begin position="25"/>
        <end position="179"/>
    </location>
</feature>
<dbReference type="GO" id="GO:0009279">
    <property type="term" value="C:cell outer membrane"/>
    <property type="evidence" value="ECO:0007669"/>
    <property type="project" value="UniProtKB-SubCell"/>
</dbReference>
<feature type="domain" description="Lipocalin/cytosolic fatty-acid binding" evidence="13">
    <location>
        <begin position="35"/>
        <end position="174"/>
    </location>
</feature>
<dbReference type="AlphaFoldDB" id="A0A0K6IGR7"/>
<dbReference type="SUPFAM" id="SSF50814">
    <property type="entry name" value="Lipocalins"/>
    <property type="match status" value="1"/>
</dbReference>
<evidence type="ECO:0000256" key="1">
    <source>
        <dbReference type="ARBA" id="ARBA00004459"/>
    </source>
</evidence>
<evidence type="ECO:0000256" key="11">
    <source>
        <dbReference type="ARBA" id="ARBA00071217"/>
    </source>
</evidence>
<dbReference type="PRINTS" id="PR01171">
    <property type="entry name" value="BCTLIPOCALIN"/>
</dbReference>
<dbReference type="InterPro" id="IPR000566">
    <property type="entry name" value="Lipocln_cytosolic_FA-bd_dom"/>
</dbReference>
<dbReference type="Gene3D" id="2.40.128.20">
    <property type="match status" value="1"/>
</dbReference>
<dbReference type="PROSITE" id="PS51257">
    <property type="entry name" value="PROKAR_LIPOPROTEIN"/>
    <property type="match status" value="1"/>
</dbReference>
<dbReference type="Pfam" id="PF08212">
    <property type="entry name" value="Lipocalin_2"/>
    <property type="match status" value="1"/>
</dbReference>
<dbReference type="PANTHER" id="PTHR10612">
    <property type="entry name" value="APOLIPOPROTEIN D"/>
    <property type="match status" value="1"/>
</dbReference>
<keyword evidence="8 12" id="KW-0998">Cell outer membrane</keyword>
<dbReference type="RefSeq" id="WP_055461264.1">
    <property type="nucleotide sequence ID" value="NZ_CYHG01000001.1"/>
</dbReference>
<dbReference type="CDD" id="cd19438">
    <property type="entry name" value="lipocalin_Blc-like"/>
    <property type="match status" value="1"/>
</dbReference>
<organism evidence="14 15">
    <name type="scientific">Marinomonas fungiae</name>
    <dbReference type="NCBI Taxonomy" id="1137284"/>
    <lineage>
        <taxon>Bacteria</taxon>
        <taxon>Pseudomonadati</taxon>
        <taxon>Pseudomonadota</taxon>
        <taxon>Gammaproteobacteria</taxon>
        <taxon>Oceanospirillales</taxon>
        <taxon>Oceanospirillaceae</taxon>
        <taxon>Marinomonas</taxon>
    </lineage>
</organism>
<reference evidence="15" key="1">
    <citation type="submission" date="2015-08" db="EMBL/GenBank/DDBJ databases">
        <authorList>
            <person name="Varghese N."/>
        </authorList>
    </citation>
    <scope>NUCLEOTIDE SEQUENCE [LARGE SCALE GENOMIC DNA]</scope>
    <source>
        <strain evidence="15">JCM 18476</strain>
    </source>
</reference>
<evidence type="ECO:0000256" key="4">
    <source>
        <dbReference type="ARBA" id="ARBA00022729"/>
    </source>
</evidence>
<gene>
    <name evidence="14" type="ORF">Ga0061065_101115</name>
</gene>
<comment type="subcellular location">
    <subcellularLocation>
        <location evidence="1">Cell outer membrane</location>
        <topology evidence="1">Lipid-anchor</topology>
    </subcellularLocation>
</comment>
<accession>A0A0K6IGR7</accession>
<dbReference type="InterPro" id="IPR012674">
    <property type="entry name" value="Calycin"/>
</dbReference>
<comment type="similarity">
    <text evidence="2 12">Belongs to the calycin superfamily. Lipocalin family.</text>
</comment>
<dbReference type="PIRSF" id="PIRSF036893">
    <property type="entry name" value="Lipocalin_ApoD"/>
    <property type="match status" value="1"/>
</dbReference>
<dbReference type="GO" id="GO:0006950">
    <property type="term" value="P:response to stress"/>
    <property type="evidence" value="ECO:0007669"/>
    <property type="project" value="UniProtKB-ARBA"/>
</dbReference>
<keyword evidence="9 12" id="KW-0449">Lipoprotein</keyword>
<evidence type="ECO:0000256" key="7">
    <source>
        <dbReference type="ARBA" id="ARBA00023139"/>
    </source>
</evidence>
<dbReference type="InterPro" id="IPR047202">
    <property type="entry name" value="Lipocalin_Blc-like_dom"/>
</dbReference>
<evidence type="ECO:0000256" key="3">
    <source>
        <dbReference type="ARBA" id="ARBA00011738"/>
    </source>
</evidence>
<comment type="subunit">
    <text evidence="3 12">Homodimer.</text>
</comment>
<comment type="function">
    <text evidence="10 12">Involved in the storage or transport of lipids necessary for membrane maintenance under stressful conditions. Displays a binding preference for lysophospholipids.</text>
</comment>
<dbReference type="GO" id="GO:0008289">
    <property type="term" value="F:lipid binding"/>
    <property type="evidence" value="ECO:0007669"/>
    <property type="project" value="UniProtKB-UniRule"/>
</dbReference>
<keyword evidence="5 12" id="KW-0446">Lipid-binding</keyword>
<evidence type="ECO:0000256" key="2">
    <source>
        <dbReference type="ARBA" id="ARBA00006889"/>
    </source>
</evidence>
<dbReference type="STRING" id="1137284.GCA_001418205_00114"/>
<evidence type="ECO:0000256" key="8">
    <source>
        <dbReference type="ARBA" id="ARBA00023237"/>
    </source>
</evidence>
<evidence type="ECO:0000256" key="6">
    <source>
        <dbReference type="ARBA" id="ARBA00023136"/>
    </source>
</evidence>
<keyword evidence="6 12" id="KW-0472">Membrane</keyword>
<dbReference type="OrthoDB" id="9793905at2"/>
<evidence type="ECO:0000259" key="13">
    <source>
        <dbReference type="Pfam" id="PF08212"/>
    </source>
</evidence>